<evidence type="ECO:0000313" key="1">
    <source>
        <dbReference type="EMBL" id="OAD68255.1"/>
    </source>
</evidence>
<dbReference type="EMBL" id="KV440995">
    <property type="protein sequence ID" value="OAD68255.1"/>
    <property type="molecule type" value="Genomic_DNA"/>
</dbReference>
<protein>
    <submittedName>
        <fullName evidence="1">Uncharacterized protein</fullName>
    </submittedName>
</protein>
<dbReference type="InParanoid" id="A0A167KJQ5"/>
<dbReference type="VEuPathDB" id="FungiDB:PHYBLDRAFT_173262"/>
<dbReference type="Proteomes" id="UP000077315">
    <property type="component" value="Unassembled WGS sequence"/>
</dbReference>
<evidence type="ECO:0000313" key="2">
    <source>
        <dbReference type="Proteomes" id="UP000077315"/>
    </source>
</evidence>
<dbReference type="GeneID" id="28997886"/>
<dbReference type="RefSeq" id="XP_018286295.1">
    <property type="nucleotide sequence ID" value="XM_018436980.1"/>
</dbReference>
<dbReference type="AlphaFoldDB" id="A0A167KJQ5"/>
<accession>A0A167KJQ5</accession>
<keyword evidence="2" id="KW-1185">Reference proteome</keyword>
<reference evidence="2" key="1">
    <citation type="submission" date="2015-06" db="EMBL/GenBank/DDBJ databases">
        <title>Expansion of signal transduction pathways in fungi by whole-genome duplication.</title>
        <authorList>
            <consortium name="DOE Joint Genome Institute"/>
            <person name="Corrochano L.M."/>
            <person name="Kuo A."/>
            <person name="Marcet-Houben M."/>
            <person name="Polaino S."/>
            <person name="Salamov A."/>
            <person name="Villalobos J.M."/>
            <person name="Alvarez M.I."/>
            <person name="Avalos J."/>
            <person name="Benito E.P."/>
            <person name="Benoit I."/>
            <person name="Burger G."/>
            <person name="Camino L.P."/>
            <person name="Canovas D."/>
            <person name="Cerda-Olmedo E."/>
            <person name="Cheng J.-F."/>
            <person name="Dominguez A."/>
            <person name="Elias M."/>
            <person name="Eslava A.P."/>
            <person name="Glaser F."/>
            <person name="Grimwood J."/>
            <person name="Gutierrez G."/>
            <person name="Heitman J."/>
            <person name="Henrissat B."/>
            <person name="Iturriaga E.A."/>
            <person name="Lang B.F."/>
            <person name="Lavin J.L."/>
            <person name="Lee S."/>
            <person name="Li W."/>
            <person name="Lindquist E."/>
            <person name="Lopez-Garcia S."/>
            <person name="Luque E.M."/>
            <person name="Marcos A.T."/>
            <person name="Martin J."/>
            <person name="McCluskey K."/>
            <person name="Medina H.R."/>
            <person name="Miralles-Duran A."/>
            <person name="Miyazaki A."/>
            <person name="Munoz-Torres E."/>
            <person name="Oguiza J.A."/>
            <person name="Ohm R."/>
            <person name="Olmedo M."/>
            <person name="Orejas M."/>
            <person name="Ortiz-Castellanos L."/>
            <person name="Pisabarro A.G."/>
            <person name="Rodriguez-Romero J."/>
            <person name="Ruiz-Herrera J."/>
            <person name="Ruiz-Vazquez R."/>
            <person name="Sanz C."/>
            <person name="Schackwitz W."/>
            <person name="Schmutz J."/>
            <person name="Shahriari M."/>
            <person name="Shelest E."/>
            <person name="Silva-Franco F."/>
            <person name="Soanes D."/>
            <person name="Syed K."/>
            <person name="Tagua V.G."/>
            <person name="Talbot N.J."/>
            <person name="Thon M."/>
            <person name="De vries R.P."/>
            <person name="Wiebenga A."/>
            <person name="Yadav J.S."/>
            <person name="Braun E.L."/>
            <person name="Baker S."/>
            <person name="Garre V."/>
            <person name="Horwitz B."/>
            <person name="Torres-Martinez S."/>
            <person name="Idnurm A."/>
            <person name="Herrera-Estrella A."/>
            <person name="Gabaldon T."/>
            <person name="Grigoriev I.V."/>
        </authorList>
    </citation>
    <scope>NUCLEOTIDE SEQUENCE [LARGE SCALE GENOMIC DNA]</scope>
    <source>
        <strain evidence="2">NRRL 1555(-)</strain>
    </source>
</reference>
<proteinExistence type="predicted"/>
<organism evidence="1 2">
    <name type="scientific">Phycomyces blakesleeanus (strain ATCC 8743b / DSM 1359 / FGSC 10004 / NBRC 33097 / NRRL 1555)</name>
    <dbReference type="NCBI Taxonomy" id="763407"/>
    <lineage>
        <taxon>Eukaryota</taxon>
        <taxon>Fungi</taxon>
        <taxon>Fungi incertae sedis</taxon>
        <taxon>Mucoromycota</taxon>
        <taxon>Mucoromycotina</taxon>
        <taxon>Mucoromycetes</taxon>
        <taxon>Mucorales</taxon>
        <taxon>Phycomycetaceae</taxon>
        <taxon>Phycomyces</taxon>
    </lineage>
</organism>
<gene>
    <name evidence="1" type="ORF">PHYBLDRAFT_173262</name>
</gene>
<name>A0A167KJQ5_PHYB8</name>
<sequence length="141" mass="16628">MHQDSPSSRISAFSQSTQLIKAMIFIQGYRSLSTIKTNDQDPIIHLGSQLYFLSLFDRVLANDQDFSFHQVFLLEIETNQNIFGKRLVDRFLSKFTKQMSSYFFCSIHLAATVYYRLYRPIKKGDLARQKVRMFFYRISTN</sequence>